<dbReference type="EC" id="2.7.8.-" evidence="4"/>
<dbReference type="PANTHER" id="PTHR12215">
    <property type="entry name" value="PHOSPHOPANTETHEINE TRANSFERASE"/>
    <property type="match status" value="1"/>
</dbReference>
<dbReference type="Proteomes" id="UP000552709">
    <property type="component" value="Unassembled WGS sequence"/>
</dbReference>
<accession>A0A7W8NCC7</accession>
<dbReference type="InterPro" id="IPR037143">
    <property type="entry name" value="4-PPantetheinyl_Trfase_dom_sf"/>
</dbReference>
<dbReference type="Gene3D" id="3.90.470.20">
    <property type="entry name" value="4'-phosphopantetheinyl transferase domain"/>
    <property type="match status" value="1"/>
</dbReference>
<sequence>MHSSVRQSRVPESEVTVWLLNLESGLYRLPALNVLLSEDEKARGQTFRSARDRDRYVITHALKRLILGRVLGQQPDALTFGTGPFGKPHLKGGRLHFSLSRSGDHALLAHVWDCRIGVDLEQVRPLPELDLIAAQRFSIASQATLFSAEQHRLVTFFDLWTGHEAVLKATGAGLSHHLSASEDAGTYQNLALMEGYRAAVAVEGSNWFVSTRDHSDVVSCWPSFIFVPPYG</sequence>
<dbReference type="InterPro" id="IPR008278">
    <property type="entry name" value="4-PPantetheinyl_Trfase_dom"/>
</dbReference>
<dbReference type="SUPFAM" id="SSF56214">
    <property type="entry name" value="4'-phosphopantetheinyl transferase"/>
    <property type="match status" value="2"/>
</dbReference>
<feature type="domain" description="4'-phosphopantetheinyl transferase" evidence="3">
    <location>
        <begin position="115"/>
        <end position="177"/>
    </location>
</feature>
<gene>
    <name evidence="4" type="ORF">HNQ08_000257</name>
</gene>
<dbReference type="Pfam" id="PF01648">
    <property type="entry name" value="ACPS"/>
    <property type="match status" value="1"/>
</dbReference>
<organism evidence="4 5">
    <name type="scientific">Deinococcus humi</name>
    <dbReference type="NCBI Taxonomy" id="662880"/>
    <lineage>
        <taxon>Bacteria</taxon>
        <taxon>Thermotogati</taxon>
        <taxon>Deinococcota</taxon>
        <taxon>Deinococci</taxon>
        <taxon>Deinococcales</taxon>
        <taxon>Deinococcaceae</taxon>
        <taxon>Deinococcus</taxon>
    </lineage>
</organism>
<evidence type="ECO:0000256" key="2">
    <source>
        <dbReference type="ARBA" id="ARBA00022679"/>
    </source>
</evidence>
<keyword evidence="5" id="KW-1185">Reference proteome</keyword>
<dbReference type="GO" id="GO:0000287">
    <property type="term" value="F:magnesium ion binding"/>
    <property type="evidence" value="ECO:0007669"/>
    <property type="project" value="InterPro"/>
</dbReference>
<comment type="caution">
    <text evidence="4">The sequence shown here is derived from an EMBL/GenBank/DDBJ whole genome shotgun (WGS) entry which is preliminary data.</text>
</comment>
<dbReference type="GO" id="GO:0005829">
    <property type="term" value="C:cytosol"/>
    <property type="evidence" value="ECO:0007669"/>
    <property type="project" value="TreeGrafter"/>
</dbReference>
<proteinExistence type="inferred from homology"/>
<dbReference type="RefSeq" id="WP_184127277.1">
    <property type="nucleotide sequence ID" value="NZ_JACHFL010000001.1"/>
</dbReference>
<reference evidence="4 5" key="1">
    <citation type="submission" date="2020-08" db="EMBL/GenBank/DDBJ databases">
        <title>Genomic Encyclopedia of Type Strains, Phase IV (KMG-IV): sequencing the most valuable type-strain genomes for metagenomic binning, comparative biology and taxonomic classification.</title>
        <authorList>
            <person name="Goeker M."/>
        </authorList>
    </citation>
    <scope>NUCLEOTIDE SEQUENCE [LARGE SCALE GENOMIC DNA]</scope>
    <source>
        <strain evidence="4 5">DSM 27939</strain>
    </source>
</reference>
<protein>
    <submittedName>
        <fullName evidence="4">4'-phosphopantetheinyl transferase</fullName>
        <ecNumber evidence="4">2.7.8.-</ecNumber>
    </submittedName>
</protein>
<evidence type="ECO:0000313" key="5">
    <source>
        <dbReference type="Proteomes" id="UP000552709"/>
    </source>
</evidence>
<dbReference type="AlphaFoldDB" id="A0A7W8NCC7"/>
<name>A0A7W8NCC7_9DEIO</name>
<evidence type="ECO:0000256" key="1">
    <source>
        <dbReference type="ARBA" id="ARBA00010990"/>
    </source>
</evidence>
<keyword evidence="2 4" id="KW-0808">Transferase</keyword>
<dbReference type="GO" id="GO:0019878">
    <property type="term" value="P:lysine biosynthetic process via aminoadipic acid"/>
    <property type="evidence" value="ECO:0007669"/>
    <property type="project" value="TreeGrafter"/>
</dbReference>
<evidence type="ECO:0000259" key="3">
    <source>
        <dbReference type="Pfam" id="PF01648"/>
    </source>
</evidence>
<dbReference type="InterPro" id="IPR050559">
    <property type="entry name" value="P-Pant_transferase_sf"/>
</dbReference>
<evidence type="ECO:0000313" key="4">
    <source>
        <dbReference type="EMBL" id="MBB5361186.1"/>
    </source>
</evidence>
<dbReference type="GO" id="GO:0008897">
    <property type="term" value="F:holo-[acyl-carrier-protein] synthase activity"/>
    <property type="evidence" value="ECO:0007669"/>
    <property type="project" value="InterPro"/>
</dbReference>
<dbReference type="PANTHER" id="PTHR12215:SF10">
    <property type="entry name" value="L-AMINOADIPATE-SEMIALDEHYDE DEHYDROGENASE-PHOSPHOPANTETHEINYL TRANSFERASE"/>
    <property type="match status" value="1"/>
</dbReference>
<dbReference type="EMBL" id="JACHFL010000001">
    <property type="protein sequence ID" value="MBB5361186.1"/>
    <property type="molecule type" value="Genomic_DNA"/>
</dbReference>
<comment type="similarity">
    <text evidence="1">Belongs to the P-Pant transferase superfamily. Gsp/Sfp/HetI/AcpT family.</text>
</comment>